<keyword evidence="13" id="KW-1185">Reference proteome</keyword>
<keyword evidence="3" id="KW-0216">Detoxification</keyword>
<keyword evidence="8 12" id="KW-0503">Monooxygenase</keyword>
<dbReference type="GO" id="GO:0000166">
    <property type="term" value="F:nucleotide binding"/>
    <property type="evidence" value="ECO:0007669"/>
    <property type="project" value="UniProtKB-KW"/>
</dbReference>
<evidence type="ECO:0000256" key="1">
    <source>
        <dbReference type="ARBA" id="ARBA00001917"/>
    </source>
</evidence>
<reference evidence="12 13" key="1">
    <citation type="submission" date="2019-09" db="EMBL/GenBank/DDBJ databases">
        <title>Genome sequencing of strain KACC 21233.</title>
        <authorList>
            <person name="Heo J."/>
            <person name="Kim S.-J."/>
            <person name="Kim J.-S."/>
            <person name="Hong S.-B."/>
            <person name="Kwon S.-W."/>
        </authorList>
    </citation>
    <scope>NUCLEOTIDE SEQUENCE [LARGE SCALE GENOMIC DNA]</scope>
    <source>
        <strain evidence="12 13">KACC 21233</strain>
    </source>
</reference>
<dbReference type="EMBL" id="CP043506">
    <property type="protein sequence ID" value="QEO18198.1"/>
    <property type="molecule type" value="Genomic_DNA"/>
</dbReference>
<keyword evidence="4" id="KW-0285">Flavoprotein</keyword>
<evidence type="ECO:0000256" key="11">
    <source>
        <dbReference type="ARBA" id="ARBA00067136"/>
    </source>
</evidence>
<evidence type="ECO:0000256" key="2">
    <source>
        <dbReference type="ARBA" id="ARBA00009881"/>
    </source>
</evidence>
<dbReference type="Proteomes" id="UP000324536">
    <property type="component" value="Chromosome"/>
</dbReference>
<evidence type="ECO:0000256" key="10">
    <source>
        <dbReference type="ARBA" id="ARBA00049401"/>
    </source>
</evidence>
<evidence type="ECO:0000256" key="3">
    <source>
        <dbReference type="ARBA" id="ARBA00022575"/>
    </source>
</evidence>
<accession>A0A5C1YRK5</accession>
<comment type="cofactor">
    <cofactor evidence="1">
        <name>FMN</name>
        <dbReference type="ChEBI" id="CHEBI:58210"/>
    </cofactor>
</comment>
<dbReference type="PANTHER" id="PTHR42747">
    <property type="entry name" value="NITRONATE MONOOXYGENASE-RELATED"/>
    <property type="match status" value="1"/>
</dbReference>
<comment type="catalytic activity">
    <reaction evidence="10">
        <text>3 propionate 3-nitronate + 3 O2 + H2O = 3 3-oxopropanoate + 2 nitrate + nitrite + H2O2 + 3 H(+)</text>
        <dbReference type="Rhea" id="RHEA:57332"/>
        <dbReference type="ChEBI" id="CHEBI:15377"/>
        <dbReference type="ChEBI" id="CHEBI:15378"/>
        <dbReference type="ChEBI" id="CHEBI:15379"/>
        <dbReference type="ChEBI" id="CHEBI:16240"/>
        <dbReference type="ChEBI" id="CHEBI:16301"/>
        <dbReference type="ChEBI" id="CHEBI:17632"/>
        <dbReference type="ChEBI" id="CHEBI:33190"/>
        <dbReference type="ChEBI" id="CHEBI:136067"/>
    </reaction>
</comment>
<evidence type="ECO:0000313" key="12">
    <source>
        <dbReference type="EMBL" id="QEO18198.1"/>
    </source>
</evidence>
<gene>
    <name evidence="12" type="ORF">FLP30_11070</name>
</gene>
<evidence type="ECO:0000256" key="6">
    <source>
        <dbReference type="ARBA" id="ARBA00022741"/>
    </source>
</evidence>
<proteinExistence type="inferred from homology"/>
<evidence type="ECO:0000256" key="5">
    <source>
        <dbReference type="ARBA" id="ARBA00022643"/>
    </source>
</evidence>
<dbReference type="GO" id="GO:0009636">
    <property type="term" value="P:response to toxic substance"/>
    <property type="evidence" value="ECO:0007669"/>
    <property type="project" value="UniProtKB-KW"/>
</dbReference>
<dbReference type="InterPro" id="IPR004136">
    <property type="entry name" value="NMO"/>
</dbReference>
<dbReference type="KEGG" id="acek:FLP30_11070"/>
<dbReference type="CDD" id="cd04730">
    <property type="entry name" value="NPD_like"/>
    <property type="match status" value="1"/>
</dbReference>
<sequence>MAKATPASLFDLSLPIIQAPMAGVSTPELAAAVCNAGGLGSLGLGACNAAQARSMIEQTQGLTNKPFNVNVFCHASGKRDIGRDKAWLKYLSPFFVELGIATPEALNEIYKSFLEDEGLFKTILSLSPAYISFHFGLPSGEQLEAFRQAGITTLATATNLQEAALIEAAGIDIIVAQGVEAGGHRGLFDTEAVDECLSTAVLVRLLVSQTKLPVVAAGGIMDGYAIRAALDLGAVAAQLGTAFILCPESAAHEYYRKDLKSEKAFKTRLTSALSGRLARGIVNRFILESERSGTPASADYPFAYDAAKQLHAAAIKQGNSEFSAYWAGQGAPLARELPAERLIQVLAEEMRKDLAAPIAITSQSDVI</sequence>
<dbReference type="SUPFAM" id="SSF51412">
    <property type="entry name" value="Inosine monophosphate dehydrogenase (IMPDH)"/>
    <property type="match status" value="1"/>
</dbReference>
<dbReference type="FunFam" id="3.20.20.70:FF:000154">
    <property type="entry name" value="Probable nitronate monooxygenase"/>
    <property type="match status" value="1"/>
</dbReference>
<dbReference type="PANTHER" id="PTHR42747:SF3">
    <property type="entry name" value="NITRONATE MONOOXYGENASE-RELATED"/>
    <property type="match status" value="1"/>
</dbReference>
<comment type="similarity">
    <text evidence="2">Belongs to the nitronate monooxygenase family. NMO class I subfamily.</text>
</comment>
<evidence type="ECO:0000256" key="7">
    <source>
        <dbReference type="ARBA" id="ARBA00023002"/>
    </source>
</evidence>
<dbReference type="Pfam" id="PF03060">
    <property type="entry name" value="NMO"/>
    <property type="match status" value="1"/>
</dbReference>
<evidence type="ECO:0000256" key="9">
    <source>
        <dbReference type="ARBA" id="ARBA00031155"/>
    </source>
</evidence>
<keyword evidence="7" id="KW-0560">Oxidoreductase</keyword>
<dbReference type="InterPro" id="IPR013785">
    <property type="entry name" value="Aldolase_TIM"/>
</dbReference>
<keyword evidence="6" id="KW-0547">Nucleotide-binding</keyword>
<dbReference type="AlphaFoldDB" id="A0A5C1YRK5"/>
<name>A0A5C1YRK5_9PROT</name>
<evidence type="ECO:0000256" key="8">
    <source>
        <dbReference type="ARBA" id="ARBA00023033"/>
    </source>
</evidence>
<evidence type="ECO:0000313" key="13">
    <source>
        <dbReference type="Proteomes" id="UP000324536"/>
    </source>
</evidence>
<dbReference type="Gene3D" id="3.20.20.70">
    <property type="entry name" value="Aldolase class I"/>
    <property type="match status" value="1"/>
</dbReference>
<dbReference type="RefSeq" id="WP_149279861.1">
    <property type="nucleotide sequence ID" value="NZ_CP043506.1"/>
</dbReference>
<keyword evidence="5" id="KW-0288">FMN</keyword>
<evidence type="ECO:0000256" key="4">
    <source>
        <dbReference type="ARBA" id="ARBA00022630"/>
    </source>
</evidence>
<dbReference type="OrthoDB" id="9778912at2"/>
<organism evidence="12 13">
    <name type="scientific">Acetobacter vaccinii</name>
    <dbReference type="NCBI Taxonomy" id="2592655"/>
    <lineage>
        <taxon>Bacteria</taxon>
        <taxon>Pseudomonadati</taxon>
        <taxon>Pseudomonadota</taxon>
        <taxon>Alphaproteobacteria</taxon>
        <taxon>Acetobacterales</taxon>
        <taxon>Acetobacteraceae</taxon>
        <taxon>Acetobacter</taxon>
    </lineage>
</organism>
<dbReference type="GO" id="GO:0018580">
    <property type="term" value="F:nitronate monooxygenase activity"/>
    <property type="evidence" value="ECO:0007669"/>
    <property type="project" value="InterPro"/>
</dbReference>
<protein>
    <recommendedName>
        <fullName evidence="11">Nitronate monooxygenase</fullName>
    </recommendedName>
    <alternativeName>
        <fullName evidence="9">Propionate 3-nitronate monooxygenase</fullName>
    </alternativeName>
</protein>